<organism evidence="2 3">
    <name type="scientific">Cryptolaemus montrouzieri</name>
    <dbReference type="NCBI Taxonomy" id="559131"/>
    <lineage>
        <taxon>Eukaryota</taxon>
        <taxon>Metazoa</taxon>
        <taxon>Ecdysozoa</taxon>
        <taxon>Arthropoda</taxon>
        <taxon>Hexapoda</taxon>
        <taxon>Insecta</taxon>
        <taxon>Pterygota</taxon>
        <taxon>Neoptera</taxon>
        <taxon>Endopterygota</taxon>
        <taxon>Coleoptera</taxon>
        <taxon>Polyphaga</taxon>
        <taxon>Cucujiformia</taxon>
        <taxon>Coccinelloidea</taxon>
        <taxon>Coccinellidae</taxon>
        <taxon>Scymninae</taxon>
        <taxon>Scymnini</taxon>
        <taxon>Cryptolaemus</taxon>
    </lineage>
</organism>
<keyword evidence="3" id="KW-1185">Reference proteome</keyword>
<gene>
    <name evidence="2" type="ORF">HHI36_015672</name>
</gene>
<dbReference type="AlphaFoldDB" id="A0ABD2N6J4"/>
<evidence type="ECO:0000256" key="1">
    <source>
        <dbReference type="SAM" id="MobiDB-lite"/>
    </source>
</evidence>
<evidence type="ECO:0000313" key="3">
    <source>
        <dbReference type="Proteomes" id="UP001516400"/>
    </source>
</evidence>
<protein>
    <submittedName>
        <fullName evidence="2">Uncharacterized protein</fullName>
    </submittedName>
</protein>
<evidence type="ECO:0000313" key="2">
    <source>
        <dbReference type="EMBL" id="KAL3274263.1"/>
    </source>
</evidence>
<name>A0ABD2N6J4_9CUCU</name>
<dbReference type="EMBL" id="JABFTP020000062">
    <property type="protein sequence ID" value="KAL3274263.1"/>
    <property type="molecule type" value="Genomic_DNA"/>
</dbReference>
<feature type="region of interest" description="Disordered" evidence="1">
    <location>
        <begin position="64"/>
        <end position="126"/>
    </location>
</feature>
<sequence length="139" mass="15859">MADSFENEQYFKIAETYGTSAVRNRLLGNTNVRFSIKTRYFLQRNNTITPRIHSVANGQKQQVFPTSLPLSHPPPPRLFPPMCEHHQRKDSGKTRAKVSKDHRRADTPSRRPIRSPDGVCRPPPLLCSVNPFDPDPVLD</sequence>
<proteinExistence type="predicted"/>
<feature type="compositionally biased region" description="Basic and acidic residues" evidence="1">
    <location>
        <begin position="83"/>
        <end position="93"/>
    </location>
</feature>
<accession>A0ABD2N6J4</accession>
<reference evidence="2 3" key="1">
    <citation type="journal article" date="2021" name="BMC Biol.">
        <title>Horizontally acquired antibacterial genes associated with adaptive radiation of ladybird beetles.</title>
        <authorList>
            <person name="Li H.S."/>
            <person name="Tang X.F."/>
            <person name="Huang Y.H."/>
            <person name="Xu Z.Y."/>
            <person name="Chen M.L."/>
            <person name="Du X.Y."/>
            <person name="Qiu B.Y."/>
            <person name="Chen P.T."/>
            <person name="Zhang W."/>
            <person name="Slipinski A."/>
            <person name="Escalona H.E."/>
            <person name="Waterhouse R.M."/>
            <person name="Zwick A."/>
            <person name="Pang H."/>
        </authorList>
    </citation>
    <scope>NUCLEOTIDE SEQUENCE [LARGE SCALE GENOMIC DNA]</scope>
    <source>
        <strain evidence="2">SYSU2018</strain>
    </source>
</reference>
<dbReference type="Proteomes" id="UP001516400">
    <property type="component" value="Unassembled WGS sequence"/>
</dbReference>
<comment type="caution">
    <text evidence="2">The sequence shown here is derived from an EMBL/GenBank/DDBJ whole genome shotgun (WGS) entry which is preliminary data.</text>
</comment>